<feature type="domain" description="CBS" evidence="3">
    <location>
        <begin position="11"/>
        <end position="68"/>
    </location>
</feature>
<dbReference type="InterPro" id="IPR051257">
    <property type="entry name" value="Diverse_CBS-Domain"/>
</dbReference>
<dbReference type="InterPro" id="IPR000644">
    <property type="entry name" value="CBS_dom"/>
</dbReference>
<dbReference type="SUPFAM" id="SSF54631">
    <property type="entry name" value="CBS-domain pair"/>
    <property type="match status" value="1"/>
</dbReference>
<reference evidence="4" key="1">
    <citation type="submission" date="2022-09" db="EMBL/GenBank/DDBJ databases">
        <title>Rhodovastum sp. nov. RN2-1 isolated from soil in Seongnam, South Korea.</title>
        <authorList>
            <person name="Le N.T."/>
        </authorList>
    </citation>
    <scope>NUCLEOTIDE SEQUENCE</scope>
    <source>
        <strain evidence="4">RN2-1</strain>
    </source>
</reference>
<evidence type="ECO:0000259" key="3">
    <source>
        <dbReference type="PROSITE" id="PS51371"/>
    </source>
</evidence>
<dbReference type="Gene3D" id="3.10.580.10">
    <property type="entry name" value="CBS-domain"/>
    <property type="match status" value="1"/>
</dbReference>
<dbReference type="Pfam" id="PF00571">
    <property type="entry name" value="CBS"/>
    <property type="match status" value="2"/>
</dbReference>
<evidence type="ECO:0000256" key="2">
    <source>
        <dbReference type="PROSITE-ProRule" id="PRU00703"/>
    </source>
</evidence>
<proteinExistence type="predicted"/>
<reference evidence="4" key="2">
    <citation type="submission" date="2022-10" db="EMBL/GenBank/DDBJ databases">
        <authorList>
            <person name="Trinh H.N."/>
        </authorList>
    </citation>
    <scope>NUCLEOTIDE SEQUENCE</scope>
    <source>
        <strain evidence="4">RN2-1</strain>
    </source>
</reference>
<dbReference type="EMBL" id="JAPDNT010000019">
    <property type="protein sequence ID" value="MCW3476442.1"/>
    <property type="molecule type" value="Genomic_DNA"/>
</dbReference>
<accession>A0AA41YW31</accession>
<dbReference type="Proteomes" id="UP001165679">
    <property type="component" value="Unassembled WGS sequence"/>
</dbReference>
<dbReference type="AlphaFoldDB" id="A0AA41YW31"/>
<sequence>MGSRSVRDVIQNQTVLTLKPGTSVRVAARAMARYKVGSVMVVEGKHLVGIFTERDALFRVLAASLDPEATTLAAVMTHDVTTIAADRLVVHALHLMNDNGFRHVPVVEDGVPIGMISIRDALGTELVAFEREVRLKQDLTEGIR</sequence>
<name>A0AA41YW31_9PROT</name>
<keyword evidence="1 2" id="KW-0129">CBS domain</keyword>
<dbReference type="InterPro" id="IPR046342">
    <property type="entry name" value="CBS_dom_sf"/>
</dbReference>
<dbReference type="PROSITE" id="PS51371">
    <property type="entry name" value="CBS"/>
    <property type="match status" value="2"/>
</dbReference>
<organism evidence="4 5">
    <name type="scientific">Limobrevibacterium gyesilva</name>
    <dbReference type="NCBI Taxonomy" id="2991712"/>
    <lineage>
        <taxon>Bacteria</taxon>
        <taxon>Pseudomonadati</taxon>
        <taxon>Pseudomonadota</taxon>
        <taxon>Alphaproteobacteria</taxon>
        <taxon>Acetobacterales</taxon>
        <taxon>Acetobacteraceae</taxon>
        <taxon>Limobrevibacterium</taxon>
    </lineage>
</organism>
<keyword evidence="5" id="KW-1185">Reference proteome</keyword>
<comment type="caution">
    <text evidence="4">The sequence shown here is derived from an EMBL/GenBank/DDBJ whole genome shotgun (WGS) entry which is preliminary data.</text>
</comment>
<gene>
    <name evidence="4" type="ORF">OL599_17915</name>
</gene>
<dbReference type="SMART" id="SM00116">
    <property type="entry name" value="CBS"/>
    <property type="match status" value="2"/>
</dbReference>
<evidence type="ECO:0000256" key="1">
    <source>
        <dbReference type="ARBA" id="ARBA00023122"/>
    </source>
</evidence>
<dbReference type="PANTHER" id="PTHR43080">
    <property type="entry name" value="CBS DOMAIN-CONTAINING PROTEIN CBSX3, MITOCHONDRIAL"/>
    <property type="match status" value="1"/>
</dbReference>
<evidence type="ECO:0000313" key="4">
    <source>
        <dbReference type="EMBL" id="MCW3476442.1"/>
    </source>
</evidence>
<feature type="domain" description="CBS" evidence="3">
    <location>
        <begin position="76"/>
        <end position="133"/>
    </location>
</feature>
<evidence type="ECO:0000313" key="5">
    <source>
        <dbReference type="Proteomes" id="UP001165679"/>
    </source>
</evidence>
<dbReference type="PANTHER" id="PTHR43080:SF2">
    <property type="entry name" value="CBS DOMAIN-CONTAINING PROTEIN"/>
    <property type="match status" value="1"/>
</dbReference>
<dbReference type="RefSeq" id="WP_264715231.1">
    <property type="nucleotide sequence ID" value="NZ_JAPDNT010000019.1"/>
</dbReference>
<protein>
    <submittedName>
        <fullName evidence="4">CBS domain-containing protein</fullName>
    </submittedName>
</protein>